<gene>
    <name evidence="1" type="ORF">BMF97_02030</name>
</gene>
<dbReference type="OrthoDB" id="623514at2"/>
<dbReference type="AlphaFoldDB" id="A0A1T3F5V0"/>
<evidence type="ECO:0008006" key="3">
    <source>
        <dbReference type="Google" id="ProtNLM"/>
    </source>
</evidence>
<organism evidence="1 2">
    <name type="scientific">Elizabethkingia meningoseptica</name>
    <name type="common">Chryseobacterium meningosepticum</name>
    <dbReference type="NCBI Taxonomy" id="238"/>
    <lineage>
        <taxon>Bacteria</taxon>
        <taxon>Pseudomonadati</taxon>
        <taxon>Bacteroidota</taxon>
        <taxon>Flavobacteriia</taxon>
        <taxon>Flavobacteriales</taxon>
        <taxon>Weeksellaceae</taxon>
        <taxon>Elizabethkingia</taxon>
    </lineage>
</organism>
<dbReference type="PANTHER" id="PTHR37841">
    <property type="entry name" value="GLR2918 PROTEIN"/>
    <property type="match status" value="1"/>
</dbReference>
<dbReference type="RefSeq" id="WP_077564230.1">
    <property type="nucleotide sequence ID" value="NZ_CP016378.1"/>
</dbReference>
<dbReference type="PANTHER" id="PTHR37841:SF1">
    <property type="entry name" value="DUF3298 DOMAIN-CONTAINING PROTEIN"/>
    <property type="match status" value="1"/>
</dbReference>
<dbReference type="InterPro" id="IPR032774">
    <property type="entry name" value="WG_beta_rep"/>
</dbReference>
<dbReference type="Proteomes" id="UP000188947">
    <property type="component" value="Unassembled WGS sequence"/>
</dbReference>
<dbReference type="EMBL" id="MPOG01000001">
    <property type="protein sequence ID" value="OOH98203.1"/>
    <property type="molecule type" value="Genomic_DNA"/>
</dbReference>
<reference evidence="1 2" key="1">
    <citation type="submission" date="2016-11" db="EMBL/GenBank/DDBJ databases">
        <title>Genome sequence and comparative genomic analysis of clinical strain Elizabethkingia meningoseptica 61421 PRCM.</title>
        <authorList>
            <person name="Wang M."/>
            <person name="Hu S."/>
            <person name="Cao L."/>
            <person name="Jiang T."/>
            <person name="Zhou Y."/>
            <person name="Ming D."/>
        </authorList>
    </citation>
    <scope>NUCLEOTIDE SEQUENCE [LARGE SCALE GENOMIC DNA]</scope>
    <source>
        <strain evidence="1 2">61421 PRCM</strain>
    </source>
</reference>
<dbReference type="Pfam" id="PF14903">
    <property type="entry name" value="WG_beta_rep"/>
    <property type="match status" value="3"/>
</dbReference>
<keyword evidence="2" id="KW-1185">Reference proteome</keyword>
<dbReference type="PROSITE" id="PS51257">
    <property type="entry name" value="PROKAR_LIPOPROTEIN"/>
    <property type="match status" value="1"/>
</dbReference>
<evidence type="ECO:0000313" key="1">
    <source>
        <dbReference type="EMBL" id="OOH98203.1"/>
    </source>
</evidence>
<accession>A0A1T3F5V0</accession>
<protein>
    <recommendedName>
        <fullName evidence="3">WG repeat-containing protein</fullName>
    </recommendedName>
</protein>
<dbReference type="eggNOG" id="ENOG50344RU">
    <property type="taxonomic scope" value="Bacteria"/>
</dbReference>
<comment type="caution">
    <text evidence="1">The sequence shown here is derived from an EMBL/GenBank/DDBJ whole genome shotgun (WGS) entry which is preliminary data.</text>
</comment>
<dbReference type="STRING" id="238.BBD35_02080"/>
<name>A0A1T3F5V0_ELIME</name>
<sequence>MKIKSLLIFLMTCIILGSCSSKGIEDIETKSDYIKSRSGMSQSQLKEQLEKDAKFIKSVIDTAKGVELSGSFSLSAGGDASKAGVVRDTAKAFALTSPDSIRKDFNDITEVNAVQRFMLPNSGFSFNPLKAMAKVDTDDIKYKINKIFIGNKEIALESLKLQQPDSLQVTANYSFPVAYDTLVISKSNPKEATYKGTKIDVEKFDGRSAEIGIPISIGAKIIGQQGVTENGILVATSNYSSFPSTGVSDPVLADLQKMLNILQKAGKENSAEASVKDLQELPEQSFAHKTKLQQFIKDIEELSKTDDKKLSFGKIMRIIEEFTTKYKDILSPKTSKIELGFPAEVDKIYFYVSTKEETLSKDLTASISVKPEGNEVFFDEKANRYGIIDKNSNLIIPATYEQLEARGDLYFTNRVDTIETSYFLDLKNKKLEKLPDGVSYRKKLNNDFAVFANKEDYVGILKDNKDEIIPFKYDDITMTGDVFVAKASKRGRPYYDFYSVKGKKLDTPFTKDISTTEGSPNIVIVGKDNKYGVIDQNGKLTVEMKPNELRSIGQNLIAYQEASSKGEDYMSGNKFGIMTADGKIISEPKYSYIGNFSSGMAPVTLYDPRDYAFLYINTKGQPVFNYTFEEAYPFYKGYAMVLSSNEYHLIDTKGNKVLTFPGGADYKASIVNHPTAHYEINGKYYDYKGNLIKM</sequence>
<proteinExistence type="predicted"/>
<evidence type="ECO:0000313" key="2">
    <source>
        <dbReference type="Proteomes" id="UP000188947"/>
    </source>
</evidence>